<proteinExistence type="predicted"/>
<dbReference type="Proteomes" id="UP001164250">
    <property type="component" value="Chromosome 15"/>
</dbReference>
<sequence>MGIVAAIGVLLPFPFYYWLWTSPQAWVNLCGKGQDPSKVMAYVSHFLKLLQFISLYSVSSLSWPPPLYFYPLFLFGQFPQFQVRFLFTIVLSFFSGCIERS</sequence>
<organism evidence="1 2">
    <name type="scientific">Pistacia atlantica</name>
    <dbReference type="NCBI Taxonomy" id="434234"/>
    <lineage>
        <taxon>Eukaryota</taxon>
        <taxon>Viridiplantae</taxon>
        <taxon>Streptophyta</taxon>
        <taxon>Embryophyta</taxon>
        <taxon>Tracheophyta</taxon>
        <taxon>Spermatophyta</taxon>
        <taxon>Magnoliopsida</taxon>
        <taxon>eudicotyledons</taxon>
        <taxon>Gunneridae</taxon>
        <taxon>Pentapetalae</taxon>
        <taxon>rosids</taxon>
        <taxon>malvids</taxon>
        <taxon>Sapindales</taxon>
        <taxon>Anacardiaceae</taxon>
        <taxon>Pistacia</taxon>
    </lineage>
</organism>
<comment type="caution">
    <text evidence="1">The sequence shown here is derived from an EMBL/GenBank/DDBJ whole genome shotgun (WGS) entry which is preliminary data.</text>
</comment>
<dbReference type="EMBL" id="CM047910">
    <property type="protein sequence ID" value="KAJ0075117.1"/>
    <property type="molecule type" value="Genomic_DNA"/>
</dbReference>
<reference evidence="2" key="1">
    <citation type="journal article" date="2023" name="G3 (Bethesda)">
        <title>Genome assembly and association tests identify interacting loci associated with vigor, precocity, and sex in interspecific pistachio rootstocks.</title>
        <authorList>
            <person name="Palmer W."/>
            <person name="Jacygrad E."/>
            <person name="Sagayaradj S."/>
            <person name="Cavanaugh K."/>
            <person name="Han R."/>
            <person name="Bertier L."/>
            <person name="Beede B."/>
            <person name="Kafkas S."/>
            <person name="Golino D."/>
            <person name="Preece J."/>
            <person name="Michelmore R."/>
        </authorList>
    </citation>
    <scope>NUCLEOTIDE SEQUENCE [LARGE SCALE GENOMIC DNA]</scope>
</reference>
<name>A0ACC0ZQS2_9ROSI</name>
<evidence type="ECO:0000313" key="1">
    <source>
        <dbReference type="EMBL" id="KAJ0075117.1"/>
    </source>
</evidence>
<protein>
    <submittedName>
        <fullName evidence="1">Uncharacterized protein</fullName>
    </submittedName>
</protein>
<evidence type="ECO:0000313" key="2">
    <source>
        <dbReference type="Proteomes" id="UP001164250"/>
    </source>
</evidence>
<gene>
    <name evidence="1" type="ORF">Patl1_34732</name>
</gene>
<keyword evidence="2" id="KW-1185">Reference proteome</keyword>
<accession>A0ACC0ZQS2</accession>